<feature type="chain" id="PRO_5045680963" description="DUF3558 domain-containing protein" evidence="2">
    <location>
        <begin position="22"/>
        <end position="373"/>
    </location>
</feature>
<name>A0ABT1JKP7_ACTCY</name>
<reference evidence="3 4" key="2">
    <citation type="submission" date="2022-06" db="EMBL/GenBank/DDBJ databases">
        <title>Genomic Encyclopedia of Type Strains, Phase I: the one thousand microbial genomes (KMG-I) project.</title>
        <authorList>
            <person name="Kyrpides N."/>
        </authorList>
    </citation>
    <scope>NUCLEOTIDE SEQUENCE [LARGE SCALE GENOMIC DNA]</scope>
    <source>
        <strain evidence="3 4">DSM 43889</strain>
    </source>
</reference>
<feature type="signal peptide" evidence="2">
    <location>
        <begin position="1"/>
        <end position="21"/>
    </location>
</feature>
<dbReference type="Pfam" id="PF12079">
    <property type="entry name" value="DUF3558"/>
    <property type="match status" value="1"/>
</dbReference>
<evidence type="ECO:0000313" key="3">
    <source>
        <dbReference type="EMBL" id="MCP2332869.1"/>
    </source>
</evidence>
<proteinExistence type="predicted"/>
<organism evidence="3 4">
    <name type="scientific">Actinoalloteichus caeruleus DSM 43889</name>
    <dbReference type="NCBI Taxonomy" id="1120930"/>
    <lineage>
        <taxon>Bacteria</taxon>
        <taxon>Bacillati</taxon>
        <taxon>Actinomycetota</taxon>
        <taxon>Actinomycetes</taxon>
        <taxon>Pseudonocardiales</taxon>
        <taxon>Pseudonocardiaceae</taxon>
        <taxon>Actinoalloteichus</taxon>
        <taxon>Actinoalloteichus cyanogriseus</taxon>
    </lineage>
</organism>
<evidence type="ECO:0000256" key="2">
    <source>
        <dbReference type="SAM" id="SignalP"/>
    </source>
</evidence>
<dbReference type="PROSITE" id="PS51257">
    <property type="entry name" value="PROKAR_LIPOPROTEIN"/>
    <property type="match status" value="1"/>
</dbReference>
<evidence type="ECO:0000313" key="4">
    <source>
        <dbReference type="Proteomes" id="UP000791080"/>
    </source>
</evidence>
<reference evidence="3 4" key="1">
    <citation type="submission" date="2013-07" db="EMBL/GenBank/DDBJ databases">
        <authorList>
            <consortium name="DOE Joint Genome Institute"/>
            <person name="Reeve W."/>
            <person name="Huntemann M."/>
            <person name="Han J."/>
            <person name="Chen A."/>
            <person name="Kyrpides N."/>
            <person name="Mavromatis K."/>
            <person name="Markowitz V."/>
            <person name="Palaniappan K."/>
            <person name="Ivanova N."/>
            <person name="Schaumberg A."/>
            <person name="Pati A."/>
            <person name="Liolios K."/>
            <person name="Nordberg H.P."/>
            <person name="Cantor M.N."/>
            <person name="Hua S.X."/>
            <person name="Woyke T."/>
        </authorList>
    </citation>
    <scope>NUCLEOTIDE SEQUENCE [LARGE SCALE GENOMIC DNA]</scope>
    <source>
        <strain evidence="3 4">DSM 43889</strain>
    </source>
</reference>
<gene>
    <name evidence="3" type="ORF">G443_003139</name>
</gene>
<comment type="caution">
    <text evidence="3">The sequence shown here is derived from an EMBL/GenBank/DDBJ whole genome shotgun (WGS) entry which is preliminary data.</text>
</comment>
<dbReference type="Proteomes" id="UP000791080">
    <property type="component" value="Unassembled WGS sequence"/>
</dbReference>
<dbReference type="InterPro" id="IPR024520">
    <property type="entry name" value="DUF3558"/>
</dbReference>
<sequence>MPTVRPSVVLLVAAALLTGCAGGEDAAAHPTGSPSAPTRTAVPSPPTGGVDVDREHLDVADVNACALLTETERRYLGLADQPRPKPLVGDPAGMECRFVSADGDSLGFYSIAVWPSRNGASFGDELGPEQRYGLVVAGYPATGYHAGEDSPEVCAIGVSVGRNQAIAVARFATGPLLTAERTCDEAHGAAERAVHALLDPARQDELRGERPGDLTVSLGDRPADLDLTDVDSCALVDEGTRESLRITNAHHAVVRAGSRCDQPGSWSNLEVHYTLLAVRRNAAALAEHADPEDVQRLSLSGYPAVWVAGDTTQGCVLAVEVDDGQALVVEHEVYLDEDSLLVPPCEAAALMATSALRTLAADQGLPLPDGPRG</sequence>
<protein>
    <recommendedName>
        <fullName evidence="5">DUF3558 domain-containing protein</fullName>
    </recommendedName>
</protein>
<evidence type="ECO:0000256" key="1">
    <source>
        <dbReference type="SAM" id="MobiDB-lite"/>
    </source>
</evidence>
<keyword evidence="4" id="KW-1185">Reference proteome</keyword>
<evidence type="ECO:0008006" key="5">
    <source>
        <dbReference type="Google" id="ProtNLM"/>
    </source>
</evidence>
<dbReference type="RefSeq" id="WP_162147275.1">
    <property type="nucleotide sequence ID" value="NZ_AUBJ02000001.1"/>
</dbReference>
<feature type="region of interest" description="Disordered" evidence="1">
    <location>
        <begin position="23"/>
        <end position="52"/>
    </location>
</feature>
<dbReference type="EMBL" id="AUBJ02000001">
    <property type="protein sequence ID" value="MCP2332869.1"/>
    <property type="molecule type" value="Genomic_DNA"/>
</dbReference>
<accession>A0ABT1JKP7</accession>
<keyword evidence="2" id="KW-0732">Signal</keyword>